<feature type="transmembrane region" description="Helical" evidence="6">
    <location>
        <begin position="6"/>
        <end position="24"/>
    </location>
</feature>
<gene>
    <name evidence="8" type="ORF">ACFSKO_04580</name>
</gene>
<sequence>MGNGFPFFEIVLLAAVAVFLVLRLRSTLGKRTGFEERPDQDPFVQDQRENDNVVNLPNREKRQSTDSKFSDDSNEPVKEIRTGSMHSGKLAEDVIPANSELANGLSDVAKADRNFDSSEFVKGAGMAFEMVINSYASGDKNTLRDLLADDVYSGFQVAIDEREAQNHVHETVMVGVSDADIIEAEMSGDYAVITVKFVSEQVNVTRDANGNTVDGDANHVVKVTDIWTFSRDTRNNNPNWLLVETRSPN</sequence>
<dbReference type="InterPro" id="IPR032710">
    <property type="entry name" value="NTF2-like_dom_sf"/>
</dbReference>
<accession>A0ABW5BJ57</accession>
<feature type="domain" description="Tim44-like" evidence="7">
    <location>
        <begin position="101"/>
        <end position="247"/>
    </location>
</feature>
<dbReference type="EMBL" id="JBHUII010000001">
    <property type="protein sequence ID" value="MFD2204869.1"/>
    <property type="molecule type" value="Genomic_DNA"/>
</dbReference>
<evidence type="ECO:0000259" key="7">
    <source>
        <dbReference type="SMART" id="SM00978"/>
    </source>
</evidence>
<dbReference type="SUPFAM" id="SSF54427">
    <property type="entry name" value="NTF2-like"/>
    <property type="match status" value="1"/>
</dbReference>
<dbReference type="Proteomes" id="UP001597294">
    <property type="component" value="Unassembled WGS sequence"/>
</dbReference>
<dbReference type="InterPro" id="IPR039544">
    <property type="entry name" value="Tim44-like"/>
</dbReference>
<dbReference type="InterPro" id="IPR016985">
    <property type="entry name" value="UCP031890_Tim44-rel"/>
</dbReference>
<dbReference type="Pfam" id="PF04280">
    <property type="entry name" value="Tim44"/>
    <property type="match status" value="1"/>
</dbReference>
<protein>
    <submittedName>
        <fullName evidence="8">Tim44/TimA family putative adaptor protein</fullName>
    </submittedName>
</protein>
<dbReference type="PANTHER" id="PTHR10721">
    <property type="entry name" value="MITOCHONDRIAL IMPORT INNER MEMBRANE TRANSLOCASE SUBUNIT TIM44"/>
    <property type="match status" value="1"/>
</dbReference>
<dbReference type="NCBIfam" id="NF033779">
    <property type="entry name" value="Tim44_TimA_adap"/>
    <property type="match status" value="1"/>
</dbReference>
<evidence type="ECO:0000256" key="2">
    <source>
        <dbReference type="ARBA" id="ARBA00009597"/>
    </source>
</evidence>
<evidence type="ECO:0000256" key="1">
    <source>
        <dbReference type="ARBA" id="ARBA00004370"/>
    </source>
</evidence>
<dbReference type="PANTHER" id="PTHR10721:SF1">
    <property type="entry name" value="MITOCHONDRIAL IMPORT INNER MEMBRANE TRANSLOCASE SUBUNIT TIM44"/>
    <property type="match status" value="1"/>
</dbReference>
<evidence type="ECO:0000256" key="6">
    <source>
        <dbReference type="SAM" id="Phobius"/>
    </source>
</evidence>
<dbReference type="SMART" id="SM00978">
    <property type="entry name" value="Tim44"/>
    <property type="match status" value="1"/>
</dbReference>
<feature type="compositionally biased region" description="Basic and acidic residues" evidence="5">
    <location>
        <begin position="32"/>
        <end position="51"/>
    </location>
</feature>
<comment type="similarity">
    <text evidence="2">Belongs to the Tim44 family.</text>
</comment>
<dbReference type="PIRSF" id="PIRSF031890">
    <property type="entry name" value="UCP031890_transporter_Tim44"/>
    <property type="match status" value="1"/>
</dbReference>
<keyword evidence="6" id="KW-0812">Transmembrane</keyword>
<evidence type="ECO:0000313" key="8">
    <source>
        <dbReference type="EMBL" id="MFD2204869.1"/>
    </source>
</evidence>
<keyword evidence="3" id="KW-0809">Transit peptide</keyword>
<evidence type="ECO:0000256" key="5">
    <source>
        <dbReference type="SAM" id="MobiDB-lite"/>
    </source>
</evidence>
<feature type="compositionally biased region" description="Basic and acidic residues" evidence="5">
    <location>
        <begin position="58"/>
        <end position="77"/>
    </location>
</feature>
<organism evidence="8 9">
    <name type="scientific">Kiloniella antarctica</name>
    <dbReference type="NCBI Taxonomy" id="1550907"/>
    <lineage>
        <taxon>Bacteria</taxon>
        <taxon>Pseudomonadati</taxon>
        <taxon>Pseudomonadota</taxon>
        <taxon>Alphaproteobacteria</taxon>
        <taxon>Rhodospirillales</taxon>
        <taxon>Kiloniellaceae</taxon>
        <taxon>Kiloniella</taxon>
    </lineage>
</organism>
<evidence type="ECO:0000313" key="9">
    <source>
        <dbReference type="Proteomes" id="UP001597294"/>
    </source>
</evidence>
<feature type="region of interest" description="Disordered" evidence="5">
    <location>
        <begin position="32"/>
        <end position="77"/>
    </location>
</feature>
<comment type="subcellular location">
    <subcellularLocation>
        <location evidence="1">Membrane</location>
    </subcellularLocation>
</comment>
<keyword evidence="6" id="KW-1133">Transmembrane helix</keyword>
<comment type="caution">
    <text evidence="8">The sequence shown here is derived from an EMBL/GenBank/DDBJ whole genome shotgun (WGS) entry which is preliminary data.</text>
</comment>
<reference evidence="9" key="1">
    <citation type="journal article" date="2019" name="Int. J. Syst. Evol. Microbiol.">
        <title>The Global Catalogue of Microorganisms (GCM) 10K type strain sequencing project: providing services to taxonomists for standard genome sequencing and annotation.</title>
        <authorList>
            <consortium name="The Broad Institute Genomics Platform"/>
            <consortium name="The Broad Institute Genome Sequencing Center for Infectious Disease"/>
            <person name="Wu L."/>
            <person name="Ma J."/>
        </authorList>
    </citation>
    <scope>NUCLEOTIDE SEQUENCE [LARGE SCALE GENOMIC DNA]</scope>
    <source>
        <strain evidence="9">CGMCC 4.7192</strain>
    </source>
</reference>
<evidence type="ECO:0000256" key="4">
    <source>
        <dbReference type="ARBA" id="ARBA00023136"/>
    </source>
</evidence>
<evidence type="ECO:0000256" key="3">
    <source>
        <dbReference type="ARBA" id="ARBA00022946"/>
    </source>
</evidence>
<keyword evidence="4 6" id="KW-0472">Membrane</keyword>
<dbReference type="Gene3D" id="3.10.450.240">
    <property type="match status" value="1"/>
</dbReference>
<proteinExistence type="inferred from homology"/>
<keyword evidence="9" id="KW-1185">Reference proteome</keyword>
<dbReference type="RefSeq" id="WP_380248871.1">
    <property type="nucleotide sequence ID" value="NZ_JBHUII010000001.1"/>
</dbReference>
<dbReference type="InterPro" id="IPR007379">
    <property type="entry name" value="Tim44-like_dom"/>
</dbReference>
<name>A0ABW5BJ57_9PROT</name>